<dbReference type="EMBL" id="JANPWB010000010">
    <property type="protein sequence ID" value="KAJ1145005.1"/>
    <property type="molecule type" value="Genomic_DNA"/>
</dbReference>
<proteinExistence type="predicted"/>
<name>A0AAV7QYE6_PLEWA</name>
<keyword evidence="3" id="KW-1185">Reference proteome</keyword>
<dbReference type="AlphaFoldDB" id="A0AAV7QYE6"/>
<organism evidence="2 3">
    <name type="scientific">Pleurodeles waltl</name>
    <name type="common">Iberian ribbed newt</name>
    <dbReference type="NCBI Taxonomy" id="8319"/>
    <lineage>
        <taxon>Eukaryota</taxon>
        <taxon>Metazoa</taxon>
        <taxon>Chordata</taxon>
        <taxon>Craniata</taxon>
        <taxon>Vertebrata</taxon>
        <taxon>Euteleostomi</taxon>
        <taxon>Amphibia</taxon>
        <taxon>Batrachia</taxon>
        <taxon>Caudata</taxon>
        <taxon>Salamandroidea</taxon>
        <taxon>Salamandridae</taxon>
        <taxon>Pleurodelinae</taxon>
        <taxon>Pleurodeles</taxon>
    </lineage>
</organism>
<reference evidence="2" key="1">
    <citation type="journal article" date="2022" name="bioRxiv">
        <title>Sequencing and chromosome-scale assembly of the giantPleurodeles waltlgenome.</title>
        <authorList>
            <person name="Brown T."/>
            <person name="Elewa A."/>
            <person name="Iarovenko S."/>
            <person name="Subramanian E."/>
            <person name="Araus A.J."/>
            <person name="Petzold A."/>
            <person name="Susuki M."/>
            <person name="Suzuki K.-i.T."/>
            <person name="Hayashi T."/>
            <person name="Toyoda A."/>
            <person name="Oliveira C."/>
            <person name="Osipova E."/>
            <person name="Leigh N.D."/>
            <person name="Simon A."/>
            <person name="Yun M.H."/>
        </authorList>
    </citation>
    <scope>NUCLEOTIDE SEQUENCE</scope>
    <source>
        <strain evidence="2">20211129_DDA</strain>
        <tissue evidence="2">Liver</tissue>
    </source>
</reference>
<sequence length="166" mass="18624">MRPGCDSVAPAGKPSPTRLGSFDRQRGNVSPNTTTPDRHHTADTPCAPPRTYVVGTLGTRLGLAVAKKRQRLGWKSVRSRDLLMEENIDDIKEASSLSFTVNCKQEDGTEAELENIQQSFQRFRKKRQRSRICWQVTCATGLNISYEIIDGEDAEEQKRAEVMSLE</sequence>
<accession>A0AAV7QYE6</accession>
<evidence type="ECO:0000313" key="2">
    <source>
        <dbReference type="EMBL" id="KAJ1145005.1"/>
    </source>
</evidence>
<protein>
    <submittedName>
        <fullName evidence="2">Uncharacterized protein</fullName>
    </submittedName>
</protein>
<evidence type="ECO:0000256" key="1">
    <source>
        <dbReference type="SAM" id="MobiDB-lite"/>
    </source>
</evidence>
<gene>
    <name evidence="2" type="ORF">NDU88_011297</name>
</gene>
<comment type="caution">
    <text evidence="2">The sequence shown here is derived from an EMBL/GenBank/DDBJ whole genome shotgun (WGS) entry which is preliminary data.</text>
</comment>
<evidence type="ECO:0000313" key="3">
    <source>
        <dbReference type="Proteomes" id="UP001066276"/>
    </source>
</evidence>
<dbReference type="Proteomes" id="UP001066276">
    <property type="component" value="Chromosome 6"/>
</dbReference>
<feature type="region of interest" description="Disordered" evidence="1">
    <location>
        <begin position="1"/>
        <end position="47"/>
    </location>
</feature>